<feature type="compositionally biased region" description="Basic and acidic residues" evidence="1">
    <location>
        <begin position="185"/>
        <end position="194"/>
    </location>
</feature>
<evidence type="ECO:0000256" key="1">
    <source>
        <dbReference type="SAM" id="MobiDB-lite"/>
    </source>
</evidence>
<name>A0AAD9I9D0_9PEZI</name>
<protein>
    <submittedName>
        <fullName evidence="2">Uncharacterized protein</fullName>
    </submittedName>
</protein>
<feature type="compositionally biased region" description="Low complexity" evidence="1">
    <location>
        <begin position="157"/>
        <end position="176"/>
    </location>
</feature>
<comment type="caution">
    <text evidence="2">The sequence shown here is derived from an EMBL/GenBank/DDBJ whole genome shotgun (WGS) entry which is preliminary data.</text>
</comment>
<proteinExistence type="predicted"/>
<evidence type="ECO:0000313" key="3">
    <source>
        <dbReference type="Proteomes" id="UP001217918"/>
    </source>
</evidence>
<dbReference type="PANTHER" id="PTHR48125">
    <property type="entry name" value="LP07818P1"/>
    <property type="match status" value="1"/>
</dbReference>
<dbReference type="PANTHER" id="PTHR48125:SF12">
    <property type="entry name" value="AT HOOK TRANSCRIPTION FACTOR FAMILY-RELATED"/>
    <property type="match status" value="1"/>
</dbReference>
<dbReference type="AlphaFoldDB" id="A0AAD9I9D0"/>
<sequence length="697" mass="75681">MADASSSSPSPPALILGGSAFGHSWAPGSPAAAEAEAEAEAEADAAAAAAAAAGTPTSGPGFGWDDFFDFPLFYKRSDSASASATSGLDDHDVDLESLASPSEQHHHHHQHDVGMPPPTPRSMTTDPGSPDDSDKDLDNTFRFPSSSPPYTSPPTGDPSASASSSPSPSSSIAPIPSREKRPRPRSGDRTDMLLRHPYPPSLQIHPASGPAAAAAAAAAVSRGHMTSPPRSPDWQGQQPATGGRTGTVVVVNRRQDSPPLPLPPAKKARVLPHPDKTNQVRRMGACLRCRIGRLKCDTSEVCAMCTDASKKLQSPHAHDVCIRKDLVEILGSRYFRWSFHSRKFIPTENKRRKTYISFSGPGIQGPCLQVPVGQTMVDSKIWYGIPSGEGPSDQSLDRWVEETMFWERRDTFGGRMENVLREFVNADALRTLAAAQRGGGPSPSPSPSTSTSTSISTSRVDTVIGTVASLLANLRRLTLAMRLWGADAVFVRRSVQDLDAHEIKGPIQPIADRLRQMAEETMAKAERAVLGNLDAYVAAESTVRKEDHPLLWQGLNVAVWIATTQLMLLYQRALDGKARPVHASDEAAAAVAARTRQRDFMDVNKKLFHAVCVIHSELFRTRNVLNSLGEARPDVFRGHKGTPSAQLCDLFHQAWQAHFHYYEECANDAAGNDFFRYQVVAKEKKILSRKPSNKRKE</sequence>
<feature type="compositionally biased region" description="Low complexity" evidence="1">
    <location>
        <begin position="447"/>
        <end position="457"/>
    </location>
</feature>
<dbReference type="EMBL" id="JAQQPM010000006">
    <property type="protein sequence ID" value="KAK2072657.1"/>
    <property type="molecule type" value="Genomic_DNA"/>
</dbReference>
<evidence type="ECO:0000313" key="2">
    <source>
        <dbReference type="EMBL" id="KAK2072657.1"/>
    </source>
</evidence>
<feature type="region of interest" description="Disordered" evidence="1">
    <location>
        <begin position="79"/>
        <end position="244"/>
    </location>
</feature>
<keyword evidence="3" id="KW-1185">Reference proteome</keyword>
<feature type="region of interest" description="Disordered" evidence="1">
    <location>
        <begin position="435"/>
        <end position="457"/>
    </location>
</feature>
<dbReference type="Proteomes" id="UP001217918">
    <property type="component" value="Unassembled WGS sequence"/>
</dbReference>
<feature type="region of interest" description="Disordered" evidence="1">
    <location>
        <begin position="1"/>
        <end position="43"/>
    </location>
</feature>
<feature type="compositionally biased region" description="Pro residues" evidence="1">
    <location>
        <begin position="146"/>
        <end position="156"/>
    </location>
</feature>
<reference evidence="2" key="1">
    <citation type="journal article" date="2023" name="Mol. Plant Microbe Interact.">
        <title>Elucidating the Obligate Nature and Biological Capacity of an Invasive Fungal Corn Pathogen.</title>
        <authorList>
            <person name="MacCready J.S."/>
            <person name="Roggenkamp E.M."/>
            <person name="Gdanetz K."/>
            <person name="Chilvers M.I."/>
        </authorList>
    </citation>
    <scope>NUCLEOTIDE SEQUENCE</scope>
    <source>
        <strain evidence="2">PM02</strain>
    </source>
</reference>
<accession>A0AAD9I9D0</accession>
<gene>
    <name evidence="2" type="ORF">P8C59_006995</name>
</gene>
<organism evidence="2 3">
    <name type="scientific">Phyllachora maydis</name>
    <dbReference type="NCBI Taxonomy" id="1825666"/>
    <lineage>
        <taxon>Eukaryota</taxon>
        <taxon>Fungi</taxon>
        <taxon>Dikarya</taxon>
        <taxon>Ascomycota</taxon>
        <taxon>Pezizomycotina</taxon>
        <taxon>Sordariomycetes</taxon>
        <taxon>Sordariomycetidae</taxon>
        <taxon>Phyllachorales</taxon>
        <taxon>Phyllachoraceae</taxon>
        <taxon>Phyllachora</taxon>
    </lineage>
</organism>